<dbReference type="PANTHER" id="PTHR14164:SF12">
    <property type="entry name" value="PERICENTRIOLAR MATERIAL 1 PROTEIN"/>
    <property type="match status" value="1"/>
</dbReference>
<dbReference type="Proteomes" id="UP000694388">
    <property type="component" value="Unplaced"/>
</dbReference>
<evidence type="ECO:0000259" key="2">
    <source>
        <dbReference type="Pfam" id="PF15717"/>
    </source>
</evidence>
<feature type="region of interest" description="Disordered" evidence="1">
    <location>
        <begin position="29"/>
        <end position="121"/>
    </location>
</feature>
<dbReference type="GO" id="GO:0034454">
    <property type="term" value="P:microtubule anchoring at centrosome"/>
    <property type="evidence" value="ECO:0007669"/>
    <property type="project" value="InterPro"/>
</dbReference>
<feature type="region of interest" description="Disordered" evidence="1">
    <location>
        <begin position="635"/>
        <end position="669"/>
    </location>
</feature>
<dbReference type="GO" id="GO:0071539">
    <property type="term" value="P:protein localization to centrosome"/>
    <property type="evidence" value="ECO:0007669"/>
    <property type="project" value="InterPro"/>
</dbReference>
<dbReference type="Pfam" id="PF15717">
    <property type="entry name" value="PCM1_C"/>
    <property type="match status" value="3"/>
</dbReference>
<dbReference type="Ensembl" id="ENSEBUT00000022438.1">
    <property type="protein sequence ID" value="ENSEBUP00000021862.1"/>
    <property type="gene ID" value="ENSEBUG00000013489.1"/>
</dbReference>
<keyword evidence="4" id="KW-1185">Reference proteome</keyword>
<feature type="compositionally biased region" description="Basic and acidic residues" evidence="1">
    <location>
        <begin position="72"/>
        <end position="88"/>
    </location>
</feature>
<feature type="compositionally biased region" description="Polar residues" evidence="1">
    <location>
        <begin position="583"/>
        <end position="606"/>
    </location>
</feature>
<proteinExistence type="predicted"/>
<dbReference type="PANTHER" id="PTHR14164">
    <property type="entry name" value="PERICENTRIOLAR MATERIAL 1-RELATED"/>
    <property type="match status" value="1"/>
</dbReference>
<dbReference type="GO" id="GO:0036064">
    <property type="term" value="C:ciliary basal body"/>
    <property type="evidence" value="ECO:0007669"/>
    <property type="project" value="TreeGrafter"/>
</dbReference>
<evidence type="ECO:0000256" key="1">
    <source>
        <dbReference type="SAM" id="MobiDB-lite"/>
    </source>
</evidence>
<evidence type="ECO:0000313" key="3">
    <source>
        <dbReference type="Ensembl" id="ENSEBUP00000021862.1"/>
    </source>
</evidence>
<feature type="region of interest" description="Disordered" evidence="1">
    <location>
        <begin position="583"/>
        <end position="615"/>
    </location>
</feature>
<dbReference type="AlphaFoldDB" id="A0A8C4QXV6"/>
<feature type="compositionally biased region" description="Basic and acidic residues" evidence="1">
    <location>
        <begin position="635"/>
        <end position="652"/>
    </location>
</feature>
<dbReference type="GO" id="GO:1905515">
    <property type="term" value="P:non-motile cilium assembly"/>
    <property type="evidence" value="ECO:0007669"/>
    <property type="project" value="TreeGrafter"/>
</dbReference>
<dbReference type="GeneTree" id="ENSGT00390000006641"/>
<organism evidence="3 4">
    <name type="scientific">Eptatretus burgeri</name>
    <name type="common">Inshore hagfish</name>
    <dbReference type="NCBI Taxonomy" id="7764"/>
    <lineage>
        <taxon>Eukaryota</taxon>
        <taxon>Metazoa</taxon>
        <taxon>Chordata</taxon>
        <taxon>Craniata</taxon>
        <taxon>Vertebrata</taxon>
        <taxon>Cyclostomata</taxon>
        <taxon>Myxini</taxon>
        <taxon>Myxiniformes</taxon>
        <taxon>Myxinidae</taxon>
        <taxon>Eptatretinae</taxon>
        <taxon>Eptatretus</taxon>
    </lineage>
</organism>
<name>A0A8C4QXV6_EPTBU</name>
<feature type="domain" description="Pericentriolar material 1 protein C-terminal" evidence="2">
    <location>
        <begin position="548"/>
        <end position="641"/>
    </location>
</feature>
<sequence>MCAFCCFLSSPFCGQRSSGRVQGEASVANSSQFSELRSPSSVTVVHQGKRSKALASNREDKNKVKNKNLHQSRKDSSGTDIDIPERISRSQSQPVGGARPKDRSRAKTTNELNIPPKNVPSEASSELSLFEALRGTIYSEVATLISQNEAHPHFLLELFHKLQMLNSEELRQSILHSLKDTVVRCCSESHTNAEKYQSILLPDSCVPSNLELTPSDSVISSEDEDMYGDRAIVCKRKMAVKAAPTGSAVELLPSSPETFISENIENTVIHLNQTLTGLCKVKPSNGDDDDKRISNDGAVGGKVVKSSDVETVCTRDWIKSIIAQVIPQLMCRKDELCSTQLLSELKQSLLSLTWQHDESKHIGKQLANVLQETLNKFLGLKLKDCVEYLLVEVSEILFNELDFLHRVHSVMGLNGGHEAAHTGAPSPRTNLPFHQELKQLQSLHESQHSEAGHIGKAEEDLMDSYIALDKEECLGIMPQQQEQKLGNISGAQSNKMETELIQFYSCGDDPGGSSLSKEENVMNNLEAPLQPTVSPATRLLDVNSDAKVTKEESSDHRADGACSIVLERVKECRNIKVELENISGSPRQSSPDTDSPISVIVSNGSQRSEEEDFVKVDDIPPRLKVLCEEELKKSVADEKEEVRTAGDGEHPHKIVIGSPEKDSAGSGEF</sequence>
<protein>
    <recommendedName>
        <fullName evidence="2">Pericentriolar material 1 protein C-terminal domain-containing protein</fullName>
    </recommendedName>
</protein>
<feature type="compositionally biased region" description="Polar residues" evidence="1">
    <location>
        <begin position="29"/>
        <end position="44"/>
    </location>
</feature>
<feature type="domain" description="Pericentriolar material 1 protein C-terminal" evidence="2">
    <location>
        <begin position="124"/>
        <end position="276"/>
    </location>
</feature>
<dbReference type="InterPro" id="IPR024138">
    <property type="entry name" value="Pericentriolar_Pcm1"/>
</dbReference>
<accession>A0A8C4QXV6</accession>
<reference evidence="3" key="1">
    <citation type="submission" date="2025-08" db="UniProtKB">
        <authorList>
            <consortium name="Ensembl"/>
        </authorList>
    </citation>
    <scope>IDENTIFICATION</scope>
</reference>
<evidence type="ECO:0000313" key="4">
    <source>
        <dbReference type="Proteomes" id="UP000694388"/>
    </source>
</evidence>
<dbReference type="InterPro" id="IPR031446">
    <property type="entry name" value="PCM1_C"/>
</dbReference>
<feature type="domain" description="Pericentriolar material 1 protein C-terminal" evidence="2">
    <location>
        <begin position="304"/>
        <end position="406"/>
    </location>
</feature>
<dbReference type="GO" id="GO:0034451">
    <property type="term" value="C:centriolar satellite"/>
    <property type="evidence" value="ECO:0007669"/>
    <property type="project" value="TreeGrafter"/>
</dbReference>
<reference evidence="3" key="2">
    <citation type="submission" date="2025-09" db="UniProtKB">
        <authorList>
            <consortium name="Ensembl"/>
        </authorList>
    </citation>
    <scope>IDENTIFICATION</scope>
</reference>